<dbReference type="Pfam" id="PF03144">
    <property type="entry name" value="GTP_EFTU_D2"/>
    <property type="match status" value="1"/>
</dbReference>
<dbReference type="InterPro" id="IPR009000">
    <property type="entry name" value="Transl_B-barrel_sf"/>
</dbReference>
<dbReference type="OMA" id="EMHHKSV"/>
<evidence type="ECO:0000313" key="6">
    <source>
        <dbReference type="Proteomes" id="UP000012073"/>
    </source>
</evidence>
<dbReference type="Gene3D" id="3.40.50.300">
    <property type="entry name" value="P-loop containing nucleotide triphosphate hydrolases"/>
    <property type="match status" value="1"/>
</dbReference>
<dbReference type="PROSITE" id="PS00301">
    <property type="entry name" value="G_TR_1"/>
    <property type="match status" value="1"/>
</dbReference>
<evidence type="ECO:0000256" key="1">
    <source>
        <dbReference type="ARBA" id="ARBA00007249"/>
    </source>
</evidence>
<dbReference type="Pfam" id="PF22594">
    <property type="entry name" value="GTP-eEF1A_C"/>
    <property type="match status" value="1"/>
</dbReference>
<keyword evidence="5" id="KW-0648">Protein biosynthesis</keyword>
<dbReference type="FunFam" id="3.40.50.300:FF:002868">
    <property type="entry name" value="Eukaryotic translation elongation factor 1 alpha 2"/>
    <property type="match status" value="1"/>
</dbReference>
<evidence type="ECO:0000256" key="3">
    <source>
        <dbReference type="ARBA" id="ARBA00023134"/>
    </source>
</evidence>
<dbReference type="PhylomeDB" id="R7Q1G0"/>
<gene>
    <name evidence="5" type="ORF">CHC_T00009511001</name>
</gene>
<dbReference type="SUPFAM" id="SSF52540">
    <property type="entry name" value="P-loop containing nucleoside triphosphate hydrolases"/>
    <property type="match status" value="1"/>
</dbReference>
<dbReference type="GeneID" id="17319846"/>
<organism evidence="5 6">
    <name type="scientific">Chondrus crispus</name>
    <name type="common">Carrageen Irish moss</name>
    <name type="synonym">Polymorpha crispa</name>
    <dbReference type="NCBI Taxonomy" id="2769"/>
    <lineage>
        <taxon>Eukaryota</taxon>
        <taxon>Rhodophyta</taxon>
        <taxon>Florideophyceae</taxon>
        <taxon>Rhodymeniophycidae</taxon>
        <taxon>Gigartinales</taxon>
        <taxon>Gigartinaceae</taxon>
        <taxon>Chondrus</taxon>
    </lineage>
</organism>
<dbReference type="InterPro" id="IPR027417">
    <property type="entry name" value="P-loop_NTPase"/>
</dbReference>
<dbReference type="STRING" id="2769.R7Q1G0"/>
<dbReference type="KEGG" id="ccp:CHC_T00009511001"/>
<dbReference type="Gene3D" id="2.40.30.10">
    <property type="entry name" value="Translation factors"/>
    <property type="match status" value="2"/>
</dbReference>
<dbReference type="CDD" id="cd03705">
    <property type="entry name" value="EF1_alpha_III"/>
    <property type="match status" value="1"/>
</dbReference>
<dbReference type="Proteomes" id="UP000012073">
    <property type="component" value="Unassembled WGS sequence"/>
</dbReference>
<evidence type="ECO:0000256" key="2">
    <source>
        <dbReference type="ARBA" id="ARBA00022741"/>
    </source>
</evidence>
<dbReference type="SUPFAM" id="SSF50465">
    <property type="entry name" value="EF-Tu/eEF-1alpha/eIF2-gamma C-terminal domain"/>
    <property type="match status" value="1"/>
</dbReference>
<keyword evidence="6" id="KW-1185">Reference proteome</keyword>
<dbReference type="InterPro" id="IPR050100">
    <property type="entry name" value="TRAFAC_GTPase_members"/>
</dbReference>
<dbReference type="OrthoDB" id="407705at2759"/>
<dbReference type="GO" id="GO:0003746">
    <property type="term" value="F:translation elongation factor activity"/>
    <property type="evidence" value="ECO:0007669"/>
    <property type="project" value="UniProtKB-KW"/>
</dbReference>
<dbReference type="RefSeq" id="XP_005712102.1">
    <property type="nucleotide sequence ID" value="XM_005712045.1"/>
</dbReference>
<dbReference type="PRINTS" id="PR00315">
    <property type="entry name" value="ELONGATNFCT"/>
</dbReference>
<dbReference type="Gramene" id="CDF32437">
    <property type="protein sequence ID" value="CDF32437"/>
    <property type="gene ID" value="CHC_T00009511001"/>
</dbReference>
<dbReference type="InterPro" id="IPR054696">
    <property type="entry name" value="GTP-eEF1A_C"/>
</dbReference>
<dbReference type="CDD" id="cd01883">
    <property type="entry name" value="EF1_alpha"/>
    <property type="match status" value="1"/>
</dbReference>
<protein>
    <submittedName>
        <fullName evidence="5">Translation elongation factor eEF1, subunit alpha</fullName>
    </submittedName>
</protein>
<dbReference type="CDD" id="cd03693">
    <property type="entry name" value="EF1_alpha_II"/>
    <property type="match status" value="1"/>
</dbReference>
<dbReference type="GO" id="GO:0003924">
    <property type="term" value="F:GTPase activity"/>
    <property type="evidence" value="ECO:0007669"/>
    <property type="project" value="InterPro"/>
</dbReference>
<proteinExistence type="inferred from homology"/>
<dbReference type="InterPro" id="IPR031157">
    <property type="entry name" value="G_TR_CS"/>
</dbReference>
<reference evidence="6" key="1">
    <citation type="journal article" date="2013" name="Proc. Natl. Acad. Sci. U.S.A.">
        <title>Genome structure and metabolic features in the red seaweed Chondrus crispus shed light on evolution of the Archaeplastida.</title>
        <authorList>
            <person name="Collen J."/>
            <person name="Porcel B."/>
            <person name="Carre W."/>
            <person name="Ball S.G."/>
            <person name="Chaparro C."/>
            <person name="Tonon T."/>
            <person name="Barbeyron T."/>
            <person name="Michel G."/>
            <person name="Noel B."/>
            <person name="Valentin K."/>
            <person name="Elias M."/>
            <person name="Artiguenave F."/>
            <person name="Arun A."/>
            <person name="Aury J.M."/>
            <person name="Barbosa-Neto J.F."/>
            <person name="Bothwell J.H."/>
            <person name="Bouget F.Y."/>
            <person name="Brillet L."/>
            <person name="Cabello-Hurtado F."/>
            <person name="Capella-Gutierrez S."/>
            <person name="Charrier B."/>
            <person name="Cladiere L."/>
            <person name="Cock J.M."/>
            <person name="Coelho S.M."/>
            <person name="Colleoni C."/>
            <person name="Czjzek M."/>
            <person name="Da Silva C."/>
            <person name="Delage L."/>
            <person name="Denoeud F."/>
            <person name="Deschamps P."/>
            <person name="Dittami S.M."/>
            <person name="Gabaldon T."/>
            <person name="Gachon C.M."/>
            <person name="Groisillier A."/>
            <person name="Herve C."/>
            <person name="Jabbari K."/>
            <person name="Katinka M."/>
            <person name="Kloareg B."/>
            <person name="Kowalczyk N."/>
            <person name="Labadie K."/>
            <person name="Leblanc C."/>
            <person name="Lopez P.J."/>
            <person name="McLachlan D.H."/>
            <person name="Meslet-Cladiere L."/>
            <person name="Moustafa A."/>
            <person name="Nehr Z."/>
            <person name="Nyvall Collen P."/>
            <person name="Panaud O."/>
            <person name="Partensky F."/>
            <person name="Poulain J."/>
            <person name="Rensing S.A."/>
            <person name="Rousvoal S."/>
            <person name="Samson G."/>
            <person name="Symeonidi A."/>
            <person name="Weissenbach J."/>
            <person name="Zambounis A."/>
            <person name="Wincker P."/>
            <person name="Boyen C."/>
        </authorList>
    </citation>
    <scope>NUCLEOTIDE SEQUENCE [LARGE SCALE GENOMIC DNA]</scope>
    <source>
        <strain evidence="6">cv. Stackhouse</strain>
    </source>
</reference>
<dbReference type="PROSITE" id="PS51722">
    <property type="entry name" value="G_TR_2"/>
    <property type="match status" value="1"/>
</dbReference>
<keyword evidence="5" id="KW-0251">Elongation factor</keyword>
<evidence type="ECO:0000313" key="5">
    <source>
        <dbReference type="EMBL" id="CDF32437.1"/>
    </source>
</evidence>
<dbReference type="FunFam" id="2.40.30.10:FF:000115">
    <property type="entry name" value="Eukaryotic translation elongation factor 1 alpha"/>
    <property type="match status" value="1"/>
</dbReference>
<dbReference type="InterPro" id="IPR004161">
    <property type="entry name" value="EFTu-like_2"/>
</dbReference>
<dbReference type="EMBL" id="HG001495">
    <property type="protein sequence ID" value="CDF32437.1"/>
    <property type="molecule type" value="Genomic_DNA"/>
</dbReference>
<dbReference type="PANTHER" id="PTHR23115">
    <property type="entry name" value="TRANSLATION FACTOR"/>
    <property type="match status" value="1"/>
</dbReference>
<keyword evidence="2" id="KW-0547">Nucleotide-binding</keyword>
<keyword evidence="3" id="KW-0342">GTP-binding</keyword>
<dbReference type="SUPFAM" id="SSF50447">
    <property type="entry name" value="Translation proteins"/>
    <property type="match status" value="1"/>
</dbReference>
<sequence length="464" mass="50714">MTEGKKHVSIVICGHVDAGKSTTTGRLIFELGGISEREMQKLKDEAKALGKDSFAFAFYMDKSKEERARGVTIACTTKEFFTDSYHYTIIDAPGHRDFIKNMITGASQADVGLLMVPADGNFITSIAKGDHKAGQVQGQTRQHARLLNLLGVKQLIVGVNKMDCDLAKYGNERFTEIKNEVTSMLVKVGWKKDFVAKSVPVIPISGWMGDNLITKSAKMGWWKGCDVLVGKEKAHIDTLSDALEKMVRIPDRPTNAKLRMPVSGVYKIKGVGDVITGRVEQGVIKPEDQVLFLPTHTTSTPCSGKVFSVEMHHKSVPEAGPGDNVGLNVKGVEKLNMPRVGDVMILTKDDSLKRCATFTAQVQILDHPGQLKIGYAPVAFVRTGRSACRIKCINWKMGKETGGAKVENPDYIKANEVAEIVFAPQQPFVVEGFKKCEGLGRVAIMEGNTVVMLGKAIKVEFSDA</sequence>
<accession>R7Q1G0</accession>
<dbReference type="GO" id="GO:0005525">
    <property type="term" value="F:GTP binding"/>
    <property type="evidence" value="ECO:0007669"/>
    <property type="project" value="UniProtKB-KW"/>
</dbReference>
<dbReference type="AlphaFoldDB" id="R7Q1G0"/>
<evidence type="ECO:0000259" key="4">
    <source>
        <dbReference type="PROSITE" id="PS51722"/>
    </source>
</evidence>
<dbReference type="InterPro" id="IPR009001">
    <property type="entry name" value="Transl_elong_EF1A/Init_IF2_C"/>
</dbReference>
<name>R7Q1G0_CHOCR</name>
<comment type="similarity">
    <text evidence="1">Belongs to the TRAFAC class translation factor GTPase superfamily. Classic translation factor GTPase family. EF-Tu/EF-1A subfamily.</text>
</comment>
<feature type="domain" description="Tr-type G" evidence="4">
    <location>
        <begin position="5"/>
        <end position="254"/>
    </location>
</feature>
<dbReference type="FunFam" id="2.40.30.10:FF:000159">
    <property type="entry name" value="Translation elongation factor alpha"/>
    <property type="match status" value="1"/>
</dbReference>
<dbReference type="Pfam" id="PF00009">
    <property type="entry name" value="GTP_EFTU"/>
    <property type="match status" value="1"/>
</dbReference>
<dbReference type="InterPro" id="IPR000795">
    <property type="entry name" value="T_Tr_GTP-bd_dom"/>
</dbReference>